<keyword evidence="7 13" id="KW-0472">Membrane</keyword>
<dbReference type="RefSeq" id="WP_348266096.1">
    <property type="nucleotide sequence ID" value="NZ_CP121194.1"/>
</dbReference>
<evidence type="ECO:0000256" key="12">
    <source>
        <dbReference type="ARBA" id="ARBA00025324"/>
    </source>
</evidence>
<dbReference type="Pfam" id="PF18927">
    <property type="entry name" value="CrtO"/>
    <property type="match status" value="1"/>
</dbReference>
<evidence type="ECO:0000256" key="11">
    <source>
        <dbReference type="ARBA" id="ARBA00023667"/>
    </source>
</evidence>
<feature type="transmembrane region" description="Helical" evidence="13">
    <location>
        <begin position="100"/>
        <end position="116"/>
    </location>
</feature>
<reference evidence="14" key="1">
    <citation type="submission" date="2023-03" db="EMBL/GenBank/DDBJ databases">
        <title>Edaphobacter sp.</title>
        <authorList>
            <person name="Huber K.J."/>
            <person name="Papendorf J."/>
            <person name="Pilke C."/>
            <person name="Bunk B."/>
            <person name="Sproeer C."/>
            <person name="Pester M."/>
        </authorList>
    </citation>
    <scope>NUCLEOTIDE SEQUENCE</scope>
    <source>
        <strain evidence="14">DSM 109919</strain>
        <strain evidence="15">DSM 109920</strain>
    </source>
</reference>
<evidence type="ECO:0000256" key="6">
    <source>
        <dbReference type="ARBA" id="ARBA00022989"/>
    </source>
</evidence>
<gene>
    <name evidence="14" type="ORF">P4G45_08745</name>
    <name evidence="15" type="ORF">P8936_09195</name>
</gene>
<comment type="subcellular location">
    <subcellularLocation>
        <location evidence="1">Cell membrane</location>
        <topology evidence="1">Single-pass membrane protein</topology>
    </subcellularLocation>
</comment>
<keyword evidence="8" id="KW-0012">Acyltransferase</keyword>
<evidence type="ECO:0000256" key="10">
    <source>
        <dbReference type="ARBA" id="ARBA00023603"/>
    </source>
</evidence>
<evidence type="ECO:0000313" key="15">
    <source>
        <dbReference type="EMBL" id="XBH11891.1"/>
    </source>
</evidence>
<evidence type="ECO:0000256" key="9">
    <source>
        <dbReference type="ARBA" id="ARBA00023588"/>
    </source>
</evidence>
<dbReference type="InterPro" id="IPR044021">
    <property type="entry name" value="CrtO"/>
</dbReference>
<evidence type="ECO:0000256" key="1">
    <source>
        <dbReference type="ARBA" id="ARBA00004162"/>
    </source>
</evidence>
<dbReference type="GO" id="GO:0005886">
    <property type="term" value="C:plasma membrane"/>
    <property type="evidence" value="ECO:0007669"/>
    <property type="project" value="UniProtKB-SubCell"/>
</dbReference>
<dbReference type="EMBL" id="CP121194">
    <property type="protein sequence ID" value="XBH08587.1"/>
    <property type="molecule type" value="Genomic_DNA"/>
</dbReference>
<evidence type="ECO:0000256" key="4">
    <source>
        <dbReference type="ARBA" id="ARBA00022692"/>
    </source>
</evidence>
<evidence type="ECO:0000256" key="8">
    <source>
        <dbReference type="ARBA" id="ARBA00023315"/>
    </source>
</evidence>
<keyword evidence="2" id="KW-1003">Cell membrane</keyword>
<evidence type="ECO:0000256" key="13">
    <source>
        <dbReference type="SAM" id="Phobius"/>
    </source>
</evidence>
<evidence type="ECO:0000313" key="14">
    <source>
        <dbReference type="EMBL" id="XBH08587.1"/>
    </source>
</evidence>
<proteinExistence type="inferred from homology"/>
<dbReference type="KEGG" id="epl:P4G45_08745"/>
<dbReference type="EMBL" id="CP121195">
    <property type="protein sequence ID" value="XBH11891.1"/>
    <property type="molecule type" value="Genomic_DNA"/>
</dbReference>
<dbReference type="AlphaFoldDB" id="A0AAU7CSM2"/>
<name>A0AAU7CSM2_9BACT</name>
<sequence length="160" mass="18858">MIAVVVWAANLLGWPVIHLAIGFVVLRIPPHIFARDTWLTTRRPWEQDGHLYRDRFAIRKWKFLLPDAAPWLGGFAKRELRERNSAYLAQFLIETRRAEIAHWCMLGCLPLFFIWNPPWARWVMTAYALAANLPCILVQRYNRFALDRIAHIRSQSPVRL</sequence>
<keyword evidence="5" id="KW-0732">Signal</keyword>
<evidence type="ECO:0000256" key="5">
    <source>
        <dbReference type="ARBA" id="ARBA00022729"/>
    </source>
</evidence>
<evidence type="ECO:0000256" key="3">
    <source>
        <dbReference type="ARBA" id="ARBA00022679"/>
    </source>
</evidence>
<accession>A0AAU7D3F7</accession>
<comment type="function">
    <text evidence="12">Catalyzes the acylation of glycosyl-4,4'-diaponeurosporenoate, i.e. the esterification of glucose at the C6'' position with the carboxyl group of the C(15) fatty acid 12-methyltetradecanoic acid, to yield staphyloxanthin. This is the last step in the biosynthesis of this orange pigment, present in most staphylococci strains.</text>
</comment>
<organism evidence="14">
    <name type="scientific">Edaphobacter paludis</name>
    <dbReference type="NCBI Taxonomy" id="3035702"/>
    <lineage>
        <taxon>Bacteria</taxon>
        <taxon>Pseudomonadati</taxon>
        <taxon>Acidobacteriota</taxon>
        <taxon>Terriglobia</taxon>
        <taxon>Terriglobales</taxon>
        <taxon>Acidobacteriaceae</taxon>
        <taxon>Edaphobacter</taxon>
    </lineage>
</organism>
<keyword evidence="6 13" id="KW-1133">Transmembrane helix</keyword>
<evidence type="ECO:0000256" key="2">
    <source>
        <dbReference type="ARBA" id="ARBA00022475"/>
    </source>
</evidence>
<protein>
    <recommendedName>
        <fullName evidence="11">Glycosyl-4,4'-diaponeurosporenoate acyltransferase</fullName>
    </recommendedName>
</protein>
<evidence type="ECO:0000256" key="7">
    <source>
        <dbReference type="ARBA" id="ARBA00023136"/>
    </source>
</evidence>
<feature type="transmembrane region" description="Helical" evidence="13">
    <location>
        <begin position="122"/>
        <end position="138"/>
    </location>
</feature>
<keyword evidence="4 13" id="KW-0812">Transmembrane</keyword>
<accession>A0AAU7CSM2</accession>
<feature type="transmembrane region" description="Helical" evidence="13">
    <location>
        <begin position="6"/>
        <end position="26"/>
    </location>
</feature>
<dbReference type="GO" id="GO:0016746">
    <property type="term" value="F:acyltransferase activity"/>
    <property type="evidence" value="ECO:0007669"/>
    <property type="project" value="UniProtKB-KW"/>
</dbReference>
<comment type="pathway">
    <text evidence="9">Carotenoid biosynthesis; staphyloxanthin biosynthesis; staphyloxanthin from farnesyl diphosphate: step 5/5.</text>
</comment>
<comment type="similarity">
    <text evidence="10">Belongs to the acyltransferase CrtO family.</text>
</comment>
<keyword evidence="3" id="KW-0808">Transferase</keyword>